<accession>A0A3G3JXP7</accession>
<gene>
    <name evidence="13" type="ORF">EAV92_10370</name>
</gene>
<dbReference type="PANTHER" id="PTHR42747">
    <property type="entry name" value="NITRONATE MONOOXYGENASE-RELATED"/>
    <property type="match status" value="1"/>
</dbReference>
<keyword evidence="7" id="KW-0288">FMN</keyword>
<dbReference type="CDD" id="cd04730">
    <property type="entry name" value="NPD_like"/>
    <property type="match status" value="1"/>
</dbReference>
<dbReference type="GO" id="GO:0018580">
    <property type="term" value="F:nitronate monooxygenase activity"/>
    <property type="evidence" value="ECO:0007669"/>
    <property type="project" value="InterPro"/>
</dbReference>
<evidence type="ECO:0000256" key="2">
    <source>
        <dbReference type="ARBA" id="ARBA00003535"/>
    </source>
</evidence>
<evidence type="ECO:0000256" key="12">
    <source>
        <dbReference type="ARBA" id="ARBA00049401"/>
    </source>
</evidence>
<evidence type="ECO:0000256" key="1">
    <source>
        <dbReference type="ARBA" id="ARBA00001917"/>
    </source>
</evidence>
<evidence type="ECO:0000313" key="13">
    <source>
        <dbReference type="EMBL" id="AYQ72932.1"/>
    </source>
</evidence>
<dbReference type="GO" id="GO:0009636">
    <property type="term" value="P:response to toxic substance"/>
    <property type="evidence" value="ECO:0007669"/>
    <property type="project" value="UniProtKB-KW"/>
</dbReference>
<dbReference type="Gene3D" id="3.20.20.70">
    <property type="entry name" value="Aldolase class I"/>
    <property type="match status" value="1"/>
</dbReference>
<comment type="catalytic activity">
    <reaction evidence="12">
        <text>3 propionate 3-nitronate + 3 O2 + H2O = 3 3-oxopropanoate + 2 nitrate + nitrite + H2O2 + 3 H(+)</text>
        <dbReference type="Rhea" id="RHEA:57332"/>
        <dbReference type="ChEBI" id="CHEBI:15377"/>
        <dbReference type="ChEBI" id="CHEBI:15378"/>
        <dbReference type="ChEBI" id="CHEBI:15379"/>
        <dbReference type="ChEBI" id="CHEBI:16240"/>
        <dbReference type="ChEBI" id="CHEBI:16301"/>
        <dbReference type="ChEBI" id="CHEBI:17632"/>
        <dbReference type="ChEBI" id="CHEBI:33190"/>
        <dbReference type="ChEBI" id="CHEBI:136067"/>
    </reaction>
</comment>
<keyword evidence="8" id="KW-0547">Nucleotide-binding</keyword>
<evidence type="ECO:0000313" key="14">
    <source>
        <dbReference type="Proteomes" id="UP000269097"/>
    </source>
</evidence>
<dbReference type="SUPFAM" id="SSF51412">
    <property type="entry name" value="Inosine monophosphate dehydrogenase (IMPDH)"/>
    <property type="match status" value="1"/>
</dbReference>
<dbReference type="RefSeq" id="WP_123041014.1">
    <property type="nucleotide sequence ID" value="NZ_CP033433.1"/>
</dbReference>
<evidence type="ECO:0000256" key="11">
    <source>
        <dbReference type="ARBA" id="ARBA00031155"/>
    </source>
</evidence>
<evidence type="ECO:0000256" key="10">
    <source>
        <dbReference type="ARBA" id="ARBA00023033"/>
    </source>
</evidence>
<evidence type="ECO:0000256" key="4">
    <source>
        <dbReference type="ARBA" id="ARBA00013457"/>
    </source>
</evidence>
<keyword evidence="10 13" id="KW-0503">Monooxygenase</keyword>
<dbReference type="InterPro" id="IPR013785">
    <property type="entry name" value="Aldolase_TIM"/>
</dbReference>
<dbReference type="EMBL" id="CP033433">
    <property type="protein sequence ID" value="AYQ72932.1"/>
    <property type="molecule type" value="Genomic_DNA"/>
</dbReference>
<evidence type="ECO:0000256" key="7">
    <source>
        <dbReference type="ARBA" id="ARBA00022643"/>
    </source>
</evidence>
<protein>
    <recommendedName>
        <fullName evidence="4">Probable nitronate monooxygenase</fullName>
    </recommendedName>
    <alternativeName>
        <fullName evidence="11">Propionate 3-nitronate monooxygenase</fullName>
    </alternativeName>
</protein>
<keyword evidence="6" id="KW-0285">Flavoprotein</keyword>
<proteinExistence type="inferred from homology"/>
<dbReference type="GO" id="GO:0000166">
    <property type="term" value="F:nucleotide binding"/>
    <property type="evidence" value="ECO:0007669"/>
    <property type="project" value="UniProtKB-KW"/>
</dbReference>
<dbReference type="AlphaFoldDB" id="A0A3G3JXP7"/>
<dbReference type="PANTHER" id="PTHR42747:SF3">
    <property type="entry name" value="NITRONATE MONOOXYGENASE-RELATED"/>
    <property type="match status" value="1"/>
</dbReference>
<dbReference type="FunFam" id="3.20.20.70:FF:000154">
    <property type="entry name" value="Probable nitronate monooxygenase"/>
    <property type="match status" value="1"/>
</dbReference>
<evidence type="ECO:0000256" key="3">
    <source>
        <dbReference type="ARBA" id="ARBA00009881"/>
    </source>
</evidence>
<evidence type="ECO:0000256" key="6">
    <source>
        <dbReference type="ARBA" id="ARBA00022630"/>
    </source>
</evidence>
<dbReference type="KEGG" id="coh:EAV92_10370"/>
<comment type="function">
    <text evidence="2">Nitronate monooxygenase that uses molecular oxygen to catalyze the oxidative denitrification of alkyl nitronates. Acts on propionate 3-nitronate (P3N), the presumed physiological substrate. Probably functions in the detoxification of P3N, a metabolic poison produced by plants and fungi as a defense mechanism.</text>
</comment>
<keyword evidence="9" id="KW-0560">Oxidoreductase</keyword>
<organism evidence="13 14">
    <name type="scientific">Cohnella candidum</name>
    <dbReference type="NCBI Taxonomy" id="2674991"/>
    <lineage>
        <taxon>Bacteria</taxon>
        <taxon>Bacillati</taxon>
        <taxon>Bacillota</taxon>
        <taxon>Bacilli</taxon>
        <taxon>Bacillales</taxon>
        <taxon>Paenibacillaceae</taxon>
        <taxon>Cohnella</taxon>
    </lineage>
</organism>
<evidence type="ECO:0000256" key="9">
    <source>
        <dbReference type="ARBA" id="ARBA00023002"/>
    </source>
</evidence>
<dbReference type="Pfam" id="PF03060">
    <property type="entry name" value="NMO"/>
    <property type="match status" value="1"/>
</dbReference>
<name>A0A3G3JXP7_9BACL</name>
<dbReference type="InterPro" id="IPR004136">
    <property type="entry name" value="NMO"/>
</dbReference>
<keyword evidence="14" id="KW-1185">Reference proteome</keyword>
<evidence type="ECO:0000256" key="8">
    <source>
        <dbReference type="ARBA" id="ARBA00022741"/>
    </source>
</evidence>
<sequence length="362" mass="37834">MRLKLETPLCRLLGIRYPIIAAGMAGGPSTPELAAAVSNAGGLGTLGAAYLTPDAIREAVRRVRTLTDRPFAVNLFAASPMSQDGVRPEEIQAQLNRIREELGIPRVSDGPAAVPDPFAEQVQALLEEKVPVISTAFGILPEPFMTQAKAAGAKVIAMATTVREAEMAEQAGCDAIVAQGTEAGGHRGTFDVALHPMGANVGTFALVPQIADRVSVPVIAAGGIMDGRGLVAALALGAQGVQMGTRFLTAAEAGTHAAYRQALLESSEESTVITKAFSGRPARGIMNAFLRQWDEAGLQPLAFPLQNTATRDIRNAAAERGDAGYMSLWAGQGTRLLKADQSAAGIVEETVRQAEALLSTDE</sequence>
<comment type="cofactor">
    <cofactor evidence="1">
        <name>FMN</name>
        <dbReference type="ChEBI" id="CHEBI:58210"/>
    </cofactor>
</comment>
<reference evidence="13 14" key="1">
    <citation type="submission" date="2018-10" db="EMBL/GenBank/DDBJ databases">
        <title>Genome Sequence of Cohnella sp.</title>
        <authorList>
            <person name="Srinivasan S."/>
            <person name="Kim M.K."/>
        </authorList>
    </citation>
    <scope>NUCLEOTIDE SEQUENCE [LARGE SCALE GENOMIC DNA]</scope>
    <source>
        <strain evidence="13 14">18JY8-7</strain>
    </source>
</reference>
<keyword evidence="5" id="KW-0216">Detoxification</keyword>
<dbReference type="Proteomes" id="UP000269097">
    <property type="component" value="Chromosome"/>
</dbReference>
<comment type="similarity">
    <text evidence="3">Belongs to the nitronate monooxygenase family. NMO class I subfamily.</text>
</comment>
<evidence type="ECO:0000256" key="5">
    <source>
        <dbReference type="ARBA" id="ARBA00022575"/>
    </source>
</evidence>